<keyword evidence="3" id="KW-1185">Reference proteome</keyword>
<feature type="compositionally biased region" description="Basic and acidic residues" evidence="1">
    <location>
        <begin position="21"/>
        <end position="34"/>
    </location>
</feature>
<feature type="region of interest" description="Disordered" evidence="1">
    <location>
        <begin position="14"/>
        <end position="81"/>
    </location>
</feature>
<dbReference type="EMBL" id="LUFC02000231">
    <property type="protein sequence ID" value="KAF4499844.1"/>
    <property type="molecule type" value="Genomic_DNA"/>
</dbReference>
<name>A0A9P5BD60_9HYPO</name>
<protein>
    <submittedName>
        <fullName evidence="2">Uncharacterized protein</fullName>
    </submittedName>
</protein>
<organism evidence="2 3">
    <name type="scientific">Fusarium agapanthi</name>
    <dbReference type="NCBI Taxonomy" id="1803897"/>
    <lineage>
        <taxon>Eukaryota</taxon>
        <taxon>Fungi</taxon>
        <taxon>Dikarya</taxon>
        <taxon>Ascomycota</taxon>
        <taxon>Pezizomycotina</taxon>
        <taxon>Sordariomycetes</taxon>
        <taxon>Hypocreomycetidae</taxon>
        <taxon>Hypocreales</taxon>
        <taxon>Nectriaceae</taxon>
        <taxon>Fusarium</taxon>
        <taxon>Fusarium fujikuroi species complex</taxon>
    </lineage>
</organism>
<gene>
    <name evidence="2" type="ORF">FAGAP_3973</name>
</gene>
<comment type="caution">
    <text evidence="2">The sequence shown here is derived from an EMBL/GenBank/DDBJ whole genome shotgun (WGS) entry which is preliminary data.</text>
</comment>
<reference evidence="2" key="1">
    <citation type="submission" date="2020-01" db="EMBL/GenBank/DDBJ databases">
        <title>Identification and distribution of gene clusters putatively required for synthesis of sphingolipid metabolism inhibitors in phylogenetically diverse species of the filamentous fungus Fusarium.</title>
        <authorList>
            <person name="Kim H.-S."/>
            <person name="Busman M."/>
            <person name="Brown D.W."/>
            <person name="Divon H."/>
            <person name="Uhlig S."/>
            <person name="Proctor R.H."/>
        </authorList>
    </citation>
    <scope>NUCLEOTIDE SEQUENCE</scope>
    <source>
        <strain evidence="2">NRRL 31653</strain>
    </source>
</reference>
<evidence type="ECO:0000313" key="2">
    <source>
        <dbReference type="EMBL" id="KAF4499844.1"/>
    </source>
</evidence>
<dbReference type="AlphaFoldDB" id="A0A9P5BD60"/>
<sequence length="102" mass="11014">MDHMTRAEYVLLAMRLPKASSDGEKDGTASEEPRTNGSTPKPDSAIEPKPTAKVGVLWTSKGSSGTPPVEGRLSKPARYAEQEAEAKYQRLINQVSAKDNEA</sequence>
<evidence type="ECO:0000313" key="3">
    <source>
        <dbReference type="Proteomes" id="UP000737391"/>
    </source>
</evidence>
<proteinExistence type="predicted"/>
<accession>A0A9P5BD60</accession>
<evidence type="ECO:0000256" key="1">
    <source>
        <dbReference type="SAM" id="MobiDB-lite"/>
    </source>
</evidence>
<dbReference type="Proteomes" id="UP000737391">
    <property type="component" value="Unassembled WGS sequence"/>
</dbReference>